<keyword evidence="2" id="KW-1185">Reference proteome</keyword>
<protein>
    <submittedName>
        <fullName evidence="1">Uncharacterized protein</fullName>
    </submittedName>
</protein>
<evidence type="ECO:0000313" key="2">
    <source>
        <dbReference type="Proteomes" id="UP001500427"/>
    </source>
</evidence>
<sequence>MHAVETTTPTGHRYVSLAPPLLPGLTIGADGVDDVDGADAAGETMAIEERLQHALAQAA</sequence>
<dbReference type="Proteomes" id="UP001500427">
    <property type="component" value="Unassembled WGS sequence"/>
</dbReference>
<evidence type="ECO:0000313" key="1">
    <source>
        <dbReference type="EMBL" id="GAA5035780.1"/>
    </source>
</evidence>
<organism evidence="1 2">
    <name type="scientific">Terrabacter aeriphilus</name>
    <dbReference type="NCBI Taxonomy" id="515662"/>
    <lineage>
        <taxon>Bacteria</taxon>
        <taxon>Bacillati</taxon>
        <taxon>Actinomycetota</taxon>
        <taxon>Actinomycetes</taxon>
        <taxon>Micrococcales</taxon>
        <taxon>Intrasporangiaceae</taxon>
        <taxon>Terrabacter</taxon>
    </lineage>
</organism>
<reference evidence="2" key="1">
    <citation type="journal article" date="2019" name="Int. J. Syst. Evol. Microbiol.">
        <title>The Global Catalogue of Microorganisms (GCM) 10K type strain sequencing project: providing services to taxonomists for standard genome sequencing and annotation.</title>
        <authorList>
            <consortium name="The Broad Institute Genomics Platform"/>
            <consortium name="The Broad Institute Genome Sequencing Center for Infectious Disease"/>
            <person name="Wu L."/>
            <person name="Ma J."/>
        </authorList>
    </citation>
    <scope>NUCLEOTIDE SEQUENCE [LARGE SCALE GENOMIC DNA]</scope>
    <source>
        <strain evidence="2">JCM 17687</strain>
    </source>
</reference>
<name>A0ABP9JMK6_9MICO</name>
<comment type="caution">
    <text evidence="1">The sequence shown here is derived from an EMBL/GenBank/DDBJ whole genome shotgun (WGS) entry which is preliminary data.</text>
</comment>
<dbReference type="RefSeq" id="WP_345509104.1">
    <property type="nucleotide sequence ID" value="NZ_BAABIW010000028.1"/>
</dbReference>
<accession>A0ABP9JMK6</accession>
<gene>
    <name evidence="1" type="ORF">GCM10023258_38020</name>
</gene>
<dbReference type="EMBL" id="BAABIW010000028">
    <property type="protein sequence ID" value="GAA5035780.1"/>
    <property type="molecule type" value="Genomic_DNA"/>
</dbReference>
<proteinExistence type="predicted"/>